<accession>A0ABQ7EML4</accession>
<name>A0ABQ7EML4_BRACR</name>
<dbReference type="Gene3D" id="1.10.10.60">
    <property type="entry name" value="Homeodomain-like"/>
    <property type="match status" value="1"/>
</dbReference>
<dbReference type="InterPro" id="IPR001005">
    <property type="entry name" value="SANT/Myb"/>
</dbReference>
<comment type="caution">
    <text evidence="5">The sequence shown here is derived from an EMBL/GenBank/DDBJ whole genome shotgun (WGS) entry which is preliminary data.</text>
</comment>
<organism evidence="5 6">
    <name type="scientific">Brassica cretica</name>
    <name type="common">Mustard</name>
    <dbReference type="NCBI Taxonomy" id="69181"/>
    <lineage>
        <taxon>Eukaryota</taxon>
        <taxon>Viridiplantae</taxon>
        <taxon>Streptophyta</taxon>
        <taxon>Embryophyta</taxon>
        <taxon>Tracheophyta</taxon>
        <taxon>Spermatophyta</taxon>
        <taxon>Magnoliopsida</taxon>
        <taxon>eudicotyledons</taxon>
        <taxon>Gunneridae</taxon>
        <taxon>Pentapetalae</taxon>
        <taxon>rosids</taxon>
        <taxon>malvids</taxon>
        <taxon>Brassicales</taxon>
        <taxon>Brassicaceae</taxon>
        <taxon>Brassiceae</taxon>
        <taxon>Brassica</taxon>
    </lineage>
</organism>
<evidence type="ECO:0000313" key="6">
    <source>
        <dbReference type="Proteomes" id="UP000266723"/>
    </source>
</evidence>
<dbReference type="PROSITE" id="PS51294">
    <property type="entry name" value="HTH_MYB"/>
    <property type="match status" value="1"/>
</dbReference>
<dbReference type="Proteomes" id="UP000266723">
    <property type="component" value="Unassembled WGS sequence"/>
</dbReference>
<protein>
    <recommendedName>
        <fullName evidence="7">Myb-like domain-containing protein</fullName>
    </recommendedName>
</protein>
<keyword evidence="2" id="KW-0539">Nucleus</keyword>
<feature type="domain" description="Myb-like" evidence="3">
    <location>
        <begin position="23"/>
        <end position="63"/>
    </location>
</feature>
<dbReference type="EMBL" id="QGKV02000299">
    <property type="protein sequence ID" value="KAF3598051.1"/>
    <property type="molecule type" value="Genomic_DNA"/>
</dbReference>
<dbReference type="InterPro" id="IPR009057">
    <property type="entry name" value="Homeodomain-like_sf"/>
</dbReference>
<evidence type="ECO:0000256" key="2">
    <source>
        <dbReference type="ARBA" id="ARBA00023242"/>
    </source>
</evidence>
<feature type="domain" description="HTH myb-type" evidence="4">
    <location>
        <begin position="15"/>
        <end position="63"/>
    </location>
</feature>
<keyword evidence="6" id="KW-1185">Reference proteome</keyword>
<proteinExistence type="predicted"/>
<dbReference type="CDD" id="cd00167">
    <property type="entry name" value="SANT"/>
    <property type="match status" value="1"/>
</dbReference>
<dbReference type="SMART" id="SM00717">
    <property type="entry name" value="SANT"/>
    <property type="match status" value="1"/>
</dbReference>
<dbReference type="SUPFAM" id="SSF46689">
    <property type="entry name" value="Homeodomain-like"/>
    <property type="match status" value="1"/>
</dbReference>
<comment type="subcellular location">
    <subcellularLocation>
        <location evidence="1">Nucleus</location>
    </subcellularLocation>
</comment>
<evidence type="ECO:0008006" key="7">
    <source>
        <dbReference type="Google" id="ProtNLM"/>
    </source>
</evidence>
<sequence>MEETRKKKKDDDSKKKERHIVTWSQQEDDILRKQITLHGTDNWAIIASNFSDKSTRQCRRRFG</sequence>
<evidence type="ECO:0000256" key="1">
    <source>
        <dbReference type="ARBA" id="ARBA00004123"/>
    </source>
</evidence>
<evidence type="ECO:0000259" key="3">
    <source>
        <dbReference type="PROSITE" id="PS50090"/>
    </source>
</evidence>
<evidence type="ECO:0000259" key="4">
    <source>
        <dbReference type="PROSITE" id="PS51294"/>
    </source>
</evidence>
<dbReference type="PROSITE" id="PS50090">
    <property type="entry name" value="MYB_LIKE"/>
    <property type="match status" value="1"/>
</dbReference>
<dbReference type="InterPro" id="IPR017930">
    <property type="entry name" value="Myb_dom"/>
</dbReference>
<gene>
    <name evidence="5" type="ORF">DY000_02025065</name>
</gene>
<evidence type="ECO:0000313" key="5">
    <source>
        <dbReference type="EMBL" id="KAF3598051.1"/>
    </source>
</evidence>
<reference evidence="5 6" key="1">
    <citation type="journal article" date="2020" name="BMC Genomics">
        <title>Intraspecific diversification of the crop wild relative Brassica cretica Lam. using demographic model selection.</title>
        <authorList>
            <person name="Kioukis A."/>
            <person name="Michalopoulou V.A."/>
            <person name="Briers L."/>
            <person name="Pirintsos S."/>
            <person name="Studholme D.J."/>
            <person name="Pavlidis P."/>
            <person name="Sarris P.F."/>
        </authorList>
    </citation>
    <scope>NUCLEOTIDE SEQUENCE [LARGE SCALE GENOMIC DNA]</scope>
    <source>
        <strain evidence="6">cv. PFS-1207/04</strain>
    </source>
</reference>
<dbReference type="Pfam" id="PF00249">
    <property type="entry name" value="Myb_DNA-binding"/>
    <property type="match status" value="1"/>
</dbReference>